<dbReference type="Proteomes" id="UP001056907">
    <property type="component" value="Chromosome"/>
</dbReference>
<protein>
    <submittedName>
        <fullName evidence="1">Type III secretion effector protein</fullName>
    </submittedName>
</protein>
<proteinExistence type="predicted"/>
<dbReference type="EMBL" id="CP078013">
    <property type="protein sequence ID" value="USW03946.2"/>
    <property type="molecule type" value="Genomic_DNA"/>
</dbReference>
<organism evidence="1 2">
    <name type="scientific">Pseudomonas pergaminensis</name>
    <dbReference type="NCBI Taxonomy" id="2853159"/>
    <lineage>
        <taxon>Bacteria</taxon>
        <taxon>Pseudomonadati</taxon>
        <taxon>Pseudomonadota</taxon>
        <taxon>Gammaproteobacteria</taxon>
        <taxon>Pseudomonadales</taxon>
        <taxon>Pseudomonadaceae</taxon>
        <taxon>Pseudomonas</taxon>
    </lineage>
</organism>
<accession>A0ABD7TRP5</accession>
<sequence>MMGKSEELNRVVSVVREMLKRPALIDAIMNRDGDITRDSLRAAAAALKGNSSPSEFSQDPFHAQDNDCVVQALQKLFEQLRDPTKDRTFLFEPYQYLAIETLMKVMQDPYEVDRKGAPVLELSTGMPKPKYSELCVYTAKNIIERPGLLTSLERVNSPRLFGPPHYEGYLSNKSLELWRERYRARKAR</sequence>
<dbReference type="AlphaFoldDB" id="A0ABD7TRP5"/>
<name>A0ABD7TRP5_9PSED</name>
<reference evidence="1" key="1">
    <citation type="journal article" date="2022" name="Front. Plant Sci.">
        <title>Agronomic efficiency and genome mining analysis of the wheat-biostimulant rhizospheric bacterium Pseudomonas pergaminensis sp. nov. strain 1008T.</title>
        <authorList>
            <person name="Diaz M."/>
            <person name="Bach T."/>
            <person name="Gonzalez Anta G."/>
            <person name="Agaras B."/>
            <person name="Wibberg D."/>
            <person name="Noguera F."/>
            <person name="Canciani W."/>
            <person name="Valverde C."/>
        </authorList>
    </citation>
    <scope>NUCLEOTIDE SEQUENCE</scope>
    <source>
        <strain evidence="1">1008</strain>
    </source>
</reference>
<reference evidence="1" key="2">
    <citation type="submission" date="2024-04" db="EMBL/GenBank/DDBJ databases">
        <authorList>
            <person name="Diaz M."/>
            <person name="Bach T."/>
            <person name="Gonzalez Anta G."/>
            <person name="Agaras B."/>
            <person name="Wibberg D."/>
            <person name="Noguera F."/>
            <person name="Canciani W."/>
            <person name="Ybarra T."/>
            <person name="Nunez M.L."/>
            <person name="Valverde C."/>
        </authorList>
    </citation>
    <scope>NUCLEOTIDE SEQUENCE</scope>
    <source>
        <strain evidence="1">1008</strain>
    </source>
</reference>
<dbReference type="KEGG" id="ppeg:KUA23_10340"/>
<dbReference type="RefSeq" id="WP_223204503.1">
    <property type="nucleotide sequence ID" value="NZ_CP078013.2"/>
</dbReference>
<evidence type="ECO:0000313" key="2">
    <source>
        <dbReference type="Proteomes" id="UP001056907"/>
    </source>
</evidence>
<evidence type="ECO:0000313" key="1">
    <source>
        <dbReference type="EMBL" id="USW03946.2"/>
    </source>
</evidence>
<gene>
    <name evidence="1" type="ORF">KUA23_10340</name>
</gene>